<feature type="transmembrane region" description="Helical" evidence="1">
    <location>
        <begin position="60"/>
        <end position="81"/>
    </location>
</feature>
<sequence>MSVFVKAMRVTGGLDDEFYRDERQRDVWNEASAVGYQLFLWVGLVAAAVLPWAAGTTGAWIGLGLLLESVVITTCTLAFARHRRVDPRETGKLLTPRAVLALALYLTGALGIIGRLLTPSSDDPSATWAGVAVGMVVGGTAAAIGLRAKRRRWLQAEAADD</sequence>
<dbReference type="EMBL" id="JBDLNV010000003">
    <property type="protein sequence ID" value="MFM1723861.1"/>
    <property type="molecule type" value="Genomic_DNA"/>
</dbReference>
<organism evidence="2 3">
    <name type="scientific">Rhodococcus parequi</name>
    <dbReference type="NCBI Taxonomy" id="3137122"/>
    <lineage>
        <taxon>Bacteria</taxon>
        <taxon>Bacillati</taxon>
        <taxon>Actinomycetota</taxon>
        <taxon>Actinomycetes</taxon>
        <taxon>Mycobacteriales</taxon>
        <taxon>Nocardiaceae</taxon>
        <taxon>Rhodococcus</taxon>
    </lineage>
</organism>
<dbReference type="RefSeq" id="WP_420164406.1">
    <property type="nucleotide sequence ID" value="NZ_JBDLNV010000003.1"/>
</dbReference>
<evidence type="ECO:0000313" key="3">
    <source>
        <dbReference type="Proteomes" id="UP001629745"/>
    </source>
</evidence>
<feature type="transmembrane region" description="Helical" evidence="1">
    <location>
        <begin position="126"/>
        <end position="146"/>
    </location>
</feature>
<dbReference type="Proteomes" id="UP001629745">
    <property type="component" value="Unassembled WGS sequence"/>
</dbReference>
<feature type="transmembrane region" description="Helical" evidence="1">
    <location>
        <begin position="33"/>
        <end position="54"/>
    </location>
</feature>
<evidence type="ECO:0000256" key="1">
    <source>
        <dbReference type="SAM" id="Phobius"/>
    </source>
</evidence>
<evidence type="ECO:0000313" key="2">
    <source>
        <dbReference type="EMBL" id="MFM1723861.1"/>
    </source>
</evidence>
<keyword evidence="1" id="KW-0812">Transmembrane</keyword>
<keyword evidence="1" id="KW-1133">Transmembrane helix</keyword>
<comment type="caution">
    <text evidence="2">The sequence shown here is derived from an EMBL/GenBank/DDBJ whole genome shotgun (WGS) entry which is preliminary data.</text>
</comment>
<protein>
    <submittedName>
        <fullName evidence="2">DUF2029 domain-containing protein</fullName>
    </submittedName>
</protein>
<feature type="transmembrane region" description="Helical" evidence="1">
    <location>
        <begin position="93"/>
        <end position="114"/>
    </location>
</feature>
<name>A0ABW9FEA0_9NOCA</name>
<keyword evidence="1" id="KW-0472">Membrane</keyword>
<reference evidence="2 3" key="1">
    <citation type="submission" date="2023-11" db="EMBL/GenBank/DDBJ databases">
        <authorList>
            <person name="Val-Calvo J."/>
            <person name="Scortti M."/>
            <person name="Vazquez-Boland J."/>
        </authorList>
    </citation>
    <scope>NUCLEOTIDE SEQUENCE [LARGE SCALE GENOMIC DNA]</scope>
    <source>
        <strain evidence="2 3">PAM 2766</strain>
    </source>
</reference>
<accession>A0ABW9FEA0</accession>
<gene>
    <name evidence="2" type="ORF">ABEU20_002433</name>
</gene>
<proteinExistence type="predicted"/>
<keyword evidence="3" id="KW-1185">Reference proteome</keyword>